<evidence type="ECO:0000313" key="4">
    <source>
        <dbReference type="Proteomes" id="UP000321555"/>
    </source>
</evidence>
<dbReference type="OrthoDB" id="9783723at2"/>
<dbReference type="InterPro" id="IPR005149">
    <property type="entry name" value="Tscrpt_reg_PadR_N"/>
</dbReference>
<dbReference type="InterPro" id="IPR036388">
    <property type="entry name" value="WH-like_DNA-bd_sf"/>
</dbReference>
<dbReference type="RefSeq" id="WP_057776225.1">
    <property type="nucleotide sequence ID" value="NZ_CP042593.1"/>
</dbReference>
<dbReference type="PANTHER" id="PTHR43252:SF6">
    <property type="entry name" value="NEGATIVE TRANSCRIPTION REGULATOR PADR"/>
    <property type="match status" value="1"/>
</dbReference>
<organism evidence="3 4">
    <name type="scientific">Cytobacillus dafuensis</name>
    <name type="common">Bacillus dafuensis</name>
    <dbReference type="NCBI Taxonomy" id="1742359"/>
    <lineage>
        <taxon>Bacteria</taxon>
        <taxon>Bacillati</taxon>
        <taxon>Bacillota</taxon>
        <taxon>Bacilli</taxon>
        <taxon>Bacillales</taxon>
        <taxon>Bacillaceae</taxon>
        <taxon>Cytobacillus</taxon>
    </lineage>
</organism>
<dbReference type="PANTHER" id="PTHR43252">
    <property type="entry name" value="TRANSCRIPTIONAL REGULATOR YQJI"/>
    <property type="match status" value="1"/>
</dbReference>
<reference evidence="4" key="1">
    <citation type="submission" date="2019-08" db="EMBL/GenBank/DDBJ databases">
        <authorList>
            <person name="Zheng X."/>
        </authorList>
    </citation>
    <scope>NUCLEOTIDE SEQUENCE [LARGE SCALE GENOMIC DNA]</scope>
    <source>
        <strain evidence="4">FJAT-25496</strain>
    </source>
</reference>
<dbReference type="KEGG" id="bda:FSZ17_01960"/>
<dbReference type="Proteomes" id="UP000321555">
    <property type="component" value="Chromosome"/>
</dbReference>
<name>A0A5B8Z4C0_CYTDA</name>
<dbReference type="AlphaFoldDB" id="A0A5B8Z4C0"/>
<dbReference type="EMBL" id="CP042593">
    <property type="protein sequence ID" value="QED46166.1"/>
    <property type="molecule type" value="Genomic_DNA"/>
</dbReference>
<protein>
    <submittedName>
        <fullName evidence="3">PadR family transcriptional regulator</fullName>
    </submittedName>
</protein>
<dbReference type="SUPFAM" id="SSF46785">
    <property type="entry name" value="Winged helix' DNA-binding domain"/>
    <property type="match status" value="1"/>
</dbReference>
<accession>A0A5B8Z4C0</accession>
<dbReference type="InterPro" id="IPR036390">
    <property type="entry name" value="WH_DNA-bd_sf"/>
</dbReference>
<evidence type="ECO:0000259" key="2">
    <source>
        <dbReference type="Pfam" id="PF03551"/>
    </source>
</evidence>
<evidence type="ECO:0000256" key="1">
    <source>
        <dbReference type="SAM" id="MobiDB-lite"/>
    </source>
</evidence>
<proteinExistence type="predicted"/>
<sequence length="202" mass="23892">MSVEHTILSILSFWPSTGYDIKSEFEHKAAGLFWGMSYGSIYPKLKKLEEEGFIYPIEQEEDGRKKKLYELTPKGWEEFENWLQLPPAYPVIKDELFMKMATWHDDMDFSILIGHLQKRKEETEDLLNFVKEWPTNGYSYVSRTAMLSIRYAKIRLEAELKWIEESIYALENDDLPNGQDPNQNTEKLLERRRKAINGEKET</sequence>
<gene>
    <name evidence="3" type="ORF">FSZ17_01960</name>
</gene>
<dbReference type="STRING" id="1742359.GCA_001439625_01184"/>
<feature type="domain" description="Transcription regulator PadR N-terminal" evidence="2">
    <location>
        <begin position="7"/>
        <end position="80"/>
    </location>
</feature>
<keyword evidence="4" id="KW-1185">Reference proteome</keyword>
<dbReference type="Gene3D" id="1.10.10.10">
    <property type="entry name" value="Winged helix-like DNA-binding domain superfamily/Winged helix DNA-binding domain"/>
    <property type="match status" value="1"/>
</dbReference>
<evidence type="ECO:0000313" key="3">
    <source>
        <dbReference type="EMBL" id="QED46166.1"/>
    </source>
</evidence>
<dbReference type="Pfam" id="PF03551">
    <property type="entry name" value="PadR"/>
    <property type="match status" value="1"/>
</dbReference>
<feature type="region of interest" description="Disordered" evidence="1">
    <location>
        <begin position="173"/>
        <end position="202"/>
    </location>
</feature>